<evidence type="ECO:0000256" key="7">
    <source>
        <dbReference type="ARBA" id="ARBA00022989"/>
    </source>
</evidence>
<comment type="function">
    <text evidence="1">Component of the type II secretion system inner membrane complex required for the energy-dependent secretion of extracellular factors such as proteases and toxins from the periplasm.</text>
</comment>
<dbReference type="RefSeq" id="WP_043591933.1">
    <property type="nucleotide sequence ID" value="NZ_JAEILV010000006.1"/>
</dbReference>
<evidence type="ECO:0000256" key="9">
    <source>
        <dbReference type="ARBA" id="ARBA00030750"/>
    </source>
</evidence>
<evidence type="ECO:0000256" key="5">
    <source>
        <dbReference type="ARBA" id="ARBA00022475"/>
    </source>
</evidence>
<name>A0ABS3GLB4_9NEIS</name>
<evidence type="ECO:0000256" key="3">
    <source>
        <dbReference type="ARBA" id="ARBA00005745"/>
    </source>
</evidence>
<comment type="similarity">
    <text evidence="3 10">Belongs to the GSP F family.</text>
</comment>
<evidence type="ECO:0000313" key="14">
    <source>
        <dbReference type="Proteomes" id="UP000664349"/>
    </source>
</evidence>
<reference evidence="13 14" key="1">
    <citation type="submission" date="2021-03" db="EMBL/GenBank/DDBJ databases">
        <title>First Case of infection caused by Chromobacterium haemolyticum derived from water in China.</title>
        <authorList>
            <person name="Chen J."/>
            <person name="Liu C."/>
        </authorList>
    </citation>
    <scope>NUCLEOTIDE SEQUENCE [LARGE SCALE GENOMIC DNA]</scope>
    <source>
        <strain evidence="13 14">WJ-5</strain>
    </source>
</reference>
<dbReference type="Proteomes" id="UP000664349">
    <property type="component" value="Unassembled WGS sequence"/>
</dbReference>
<organism evidence="13 14">
    <name type="scientific">Chromobacterium haemolyticum</name>
    <dbReference type="NCBI Taxonomy" id="394935"/>
    <lineage>
        <taxon>Bacteria</taxon>
        <taxon>Pseudomonadati</taxon>
        <taxon>Pseudomonadota</taxon>
        <taxon>Betaproteobacteria</taxon>
        <taxon>Neisseriales</taxon>
        <taxon>Chromobacteriaceae</taxon>
        <taxon>Chromobacterium</taxon>
    </lineage>
</organism>
<keyword evidence="6 10" id="KW-0812">Transmembrane</keyword>
<evidence type="ECO:0000256" key="6">
    <source>
        <dbReference type="ARBA" id="ARBA00022692"/>
    </source>
</evidence>
<protein>
    <recommendedName>
        <fullName evidence="9">General secretion pathway protein F</fullName>
    </recommendedName>
</protein>
<evidence type="ECO:0000256" key="10">
    <source>
        <dbReference type="RuleBase" id="RU003923"/>
    </source>
</evidence>
<evidence type="ECO:0000256" key="1">
    <source>
        <dbReference type="ARBA" id="ARBA00002684"/>
    </source>
</evidence>
<feature type="transmembrane region" description="Helical" evidence="11">
    <location>
        <begin position="206"/>
        <end position="235"/>
    </location>
</feature>
<evidence type="ECO:0000256" key="11">
    <source>
        <dbReference type="SAM" id="Phobius"/>
    </source>
</evidence>
<dbReference type="PANTHER" id="PTHR30012">
    <property type="entry name" value="GENERAL SECRETION PATHWAY PROTEIN"/>
    <property type="match status" value="1"/>
</dbReference>
<evidence type="ECO:0000256" key="4">
    <source>
        <dbReference type="ARBA" id="ARBA00022448"/>
    </source>
</evidence>
<keyword evidence="8 11" id="KW-0472">Membrane</keyword>
<comment type="subcellular location">
    <subcellularLocation>
        <location evidence="10">Cell inner membrane</location>
        <topology evidence="10">Multi-pass membrane protein</topology>
    </subcellularLocation>
    <subcellularLocation>
        <location evidence="2">Cell membrane</location>
        <topology evidence="2">Multi-pass membrane protein</topology>
    </subcellularLocation>
</comment>
<gene>
    <name evidence="13" type="ORF">J1C50_09920</name>
</gene>
<evidence type="ECO:0000313" key="13">
    <source>
        <dbReference type="EMBL" id="MBO0415833.1"/>
    </source>
</evidence>
<feature type="transmembrane region" description="Helical" evidence="11">
    <location>
        <begin position="368"/>
        <end position="388"/>
    </location>
</feature>
<dbReference type="PRINTS" id="PR00812">
    <property type="entry name" value="BCTERIALGSPF"/>
</dbReference>
<keyword evidence="5" id="KW-1003">Cell membrane</keyword>
<proteinExistence type="inferred from homology"/>
<keyword evidence="14" id="KW-1185">Reference proteome</keyword>
<evidence type="ECO:0000259" key="12">
    <source>
        <dbReference type="Pfam" id="PF00482"/>
    </source>
</evidence>
<feature type="domain" description="Type II secretion system protein GspF" evidence="12">
    <location>
        <begin position="266"/>
        <end position="387"/>
    </location>
</feature>
<dbReference type="PANTHER" id="PTHR30012:SF0">
    <property type="entry name" value="TYPE II SECRETION SYSTEM PROTEIN F-RELATED"/>
    <property type="match status" value="1"/>
</dbReference>
<dbReference type="InterPro" id="IPR001992">
    <property type="entry name" value="T2SS_GspF/T4SS_PilC_CS"/>
</dbReference>
<accession>A0ABS3GLB4</accession>
<dbReference type="Gene3D" id="1.20.81.30">
    <property type="entry name" value="Type II secretion system (T2SS), domain F"/>
    <property type="match status" value="2"/>
</dbReference>
<dbReference type="PROSITE" id="PS00874">
    <property type="entry name" value="T2SP_F"/>
    <property type="match status" value="1"/>
</dbReference>
<dbReference type="InterPro" id="IPR018076">
    <property type="entry name" value="T2SS_GspF_dom"/>
</dbReference>
<dbReference type="EMBL" id="JAFLRD010000007">
    <property type="protein sequence ID" value="MBO0415833.1"/>
    <property type="molecule type" value="Genomic_DNA"/>
</dbReference>
<dbReference type="InterPro" id="IPR003004">
    <property type="entry name" value="GspF/PilC"/>
</dbReference>
<feature type="domain" description="Type II secretion system protein GspF" evidence="12">
    <location>
        <begin position="63"/>
        <end position="187"/>
    </location>
</feature>
<comment type="caution">
    <text evidence="13">The sequence shown here is derived from an EMBL/GenBank/DDBJ whole genome shotgun (WGS) entry which is preliminary data.</text>
</comment>
<evidence type="ECO:0000256" key="2">
    <source>
        <dbReference type="ARBA" id="ARBA00004651"/>
    </source>
</evidence>
<keyword evidence="4 10" id="KW-0813">Transport</keyword>
<evidence type="ECO:0000256" key="8">
    <source>
        <dbReference type="ARBA" id="ARBA00023136"/>
    </source>
</evidence>
<keyword evidence="7 11" id="KW-1133">Transmembrane helix</keyword>
<feature type="transmembrane region" description="Helical" evidence="11">
    <location>
        <begin position="164"/>
        <end position="186"/>
    </location>
</feature>
<sequence length="396" mass="42530">MGAYRISVLRQGEVRTHRVRADSEAAALAQLNVDDGLVLEAAREAGGRRAERALKGAALGLLLQELSALLEAGLVLIEALQALRDQAGGGDKALQSVLDRLLQALYQGQPLSRAMEAQPDVFPALLAATVAASEGSGQLPAALKRYQYYELRIVAIRKRVTGALVYPALVLSVGFGILLFMLFFVIPRFAVVFESLRELPATAAAMLWWARLVQAHGGLLGAGLAAGLAALCLLLRAQRTQHFLLSLLWTLPRLRDVARLFVLARFYRTAGLLIAGGTPALQAFELSGRLLPAAYGQRLDRALEELRAGRPVADTLARHELTTAVAERLLRVGEQSGDLGGMCERIAQFHDGALDQAIEVFSKVFEPILMLAVGGLVGLIVALLYMPIFELAGGMG</sequence>
<dbReference type="InterPro" id="IPR042094">
    <property type="entry name" value="T2SS_GspF_sf"/>
</dbReference>
<dbReference type="Pfam" id="PF00482">
    <property type="entry name" value="T2SSF"/>
    <property type="match status" value="2"/>
</dbReference>